<evidence type="ECO:0000256" key="1">
    <source>
        <dbReference type="SAM" id="SignalP"/>
    </source>
</evidence>
<comment type="caution">
    <text evidence="2">The sequence shown here is derived from an EMBL/GenBank/DDBJ whole genome shotgun (WGS) entry which is preliminary data.</text>
</comment>
<dbReference type="EMBL" id="LZEU01000001">
    <property type="protein sequence ID" value="MBC9252905.1"/>
    <property type="molecule type" value="Genomic_DNA"/>
</dbReference>
<dbReference type="NCBIfam" id="TIGR02448">
    <property type="entry name" value="conserverd hypothetical protein"/>
    <property type="match status" value="1"/>
</dbReference>
<dbReference type="Proteomes" id="UP000744555">
    <property type="component" value="Unassembled WGS sequence"/>
</dbReference>
<evidence type="ECO:0000313" key="2">
    <source>
        <dbReference type="EMBL" id="MBC9252905.1"/>
    </source>
</evidence>
<name>A0ABR7S5Q4_AQUAC</name>
<dbReference type="Pfam" id="PF09498">
    <property type="entry name" value="DUF2388"/>
    <property type="match status" value="1"/>
</dbReference>
<feature type="chain" id="PRO_5045714917" description="DUF2388 domain-containing protein" evidence="1">
    <location>
        <begin position="23"/>
        <end position="107"/>
    </location>
</feature>
<keyword evidence="3" id="KW-1185">Reference proteome</keyword>
<dbReference type="RefSeq" id="WP_187808345.1">
    <property type="nucleotide sequence ID" value="NZ_LZEU01000001.1"/>
</dbReference>
<proteinExistence type="predicted"/>
<accession>A0ABR7S5Q4</accession>
<dbReference type="InterPro" id="IPR012661">
    <property type="entry name" value="CHP02448"/>
</dbReference>
<evidence type="ECO:0008006" key="4">
    <source>
        <dbReference type="Google" id="ProtNLM"/>
    </source>
</evidence>
<gene>
    <name evidence="2" type="ORF">A9179_21785</name>
</gene>
<protein>
    <recommendedName>
        <fullName evidence="4">DUF2388 domain-containing protein</fullName>
    </recommendedName>
</protein>
<evidence type="ECO:0000313" key="3">
    <source>
        <dbReference type="Proteomes" id="UP000744555"/>
    </source>
</evidence>
<feature type="signal peptide" evidence="1">
    <location>
        <begin position="1"/>
        <end position="22"/>
    </location>
</feature>
<reference evidence="2 3" key="1">
    <citation type="submission" date="2016-06" db="EMBL/GenBank/DDBJ databases">
        <authorList>
            <person name="Ramos C."/>
            <person name="Pintado A."/>
            <person name="Crespo-Gomez J.I."/>
        </authorList>
    </citation>
    <scope>NUCLEOTIDE SEQUENCE [LARGE SCALE GENOMIC DNA]</scope>
    <source>
        <strain evidence="2 3">AVO110</strain>
    </source>
</reference>
<keyword evidence="1" id="KW-0732">Signal</keyword>
<sequence>MRKLPYLLLTTTLCLGAASVQAQTLVATSNIIVRALDRSFDFTSDTTTSIRDMKIVRAARDDAASFVASQGEIRGVQLEAAFSTLRARLPEARQADDQALAEAILAL</sequence>
<organism evidence="2 3">
    <name type="scientific">Aquipseudomonas alcaligenes</name>
    <name type="common">Pseudomonas alcaligenes</name>
    <dbReference type="NCBI Taxonomy" id="43263"/>
    <lineage>
        <taxon>Bacteria</taxon>
        <taxon>Pseudomonadati</taxon>
        <taxon>Pseudomonadota</taxon>
        <taxon>Gammaproteobacteria</taxon>
        <taxon>Pseudomonadales</taxon>
        <taxon>Pseudomonadaceae</taxon>
        <taxon>Aquipseudomonas</taxon>
    </lineage>
</organism>